<keyword evidence="2" id="KW-1185">Reference proteome</keyword>
<sequence length="215" mass="23963">MKSSLKSTLPMLLSRPLLLRFVSMTKTSPLSILPQSGVASASDGFPDVTDITELRSPPLPKAFSNLKINEGGNINRADILGTVTDLKMLDRLSQPEKQWATLFIRTRTPVLSTPLDGEEYSDSEGDKSDRSVSRVTYHLRTYHNRVHVFHFRLLPLVKRLRPGDRVFVTGFLSYYKPSFTSSPTEVAKVRKIGAVVAERLILLGSSDEIIDSGME</sequence>
<evidence type="ECO:0000313" key="2">
    <source>
        <dbReference type="Proteomes" id="UP001651158"/>
    </source>
</evidence>
<organism evidence="1 2">
    <name type="scientific">Taenia crassiceps</name>
    <dbReference type="NCBI Taxonomy" id="6207"/>
    <lineage>
        <taxon>Eukaryota</taxon>
        <taxon>Metazoa</taxon>
        <taxon>Spiralia</taxon>
        <taxon>Lophotrochozoa</taxon>
        <taxon>Platyhelminthes</taxon>
        <taxon>Cestoda</taxon>
        <taxon>Eucestoda</taxon>
        <taxon>Cyclophyllidea</taxon>
        <taxon>Taeniidae</taxon>
        <taxon>Taenia</taxon>
    </lineage>
</organism>
<protein>
    <submittedName>
        <fullName evidence="1">Uncharacterized protein</fullName>
    </submittedName>
</protein>
<name>A0ABR4Q5K4_9CEST</name>
<accession>A0ABR4Q5K4</accession>
<evidence type="ECO:0000313" key="1">
    <source>
        <dbReference type="EMBL" id="KAL5104900.1"/>
    </source>
</evidence>
<dbReference type="Proteomes" id="UP001651158">
    <property type="component" value="Unassembled WGS sequence"/>
</dbReference>
<proteinExistence type="predicted"/>
<gene>
    <name evidence="1" type="ORF">TcWFU_003582</name>
</gene>
<reference evidence="1 2" key="1">
    <citation type="journal article" date="2022" name="Front. Cell. Infect. Microbiol.">
        <title>The Genomes of Two Strains of Taenia crassiceps the Animal Model for the Study of Human Cysticercosis.</title>
        <authorList>
            <person name="Bobes R.J."/>
            <person name="Estrada K."/>
            <person name="Rios-Valencia D.G."/>
            <person name="Calderon-Gallegos A."/>
            <person name="de la Torre P."/>
            <person name="Carrero J.C."/>
            <person name="Sanchez-Flores A."/>
            <person name="Laclette J.P."/>
        </authorList>
    </citation>
    <scope>NUCLEOTIDE SEQUENCE [LARGE SCALE GENOMIC DNA]</scope>
    <source>
        <strain evidence="1">WFUcys</strain>
    </source>
</reference>
<comment type="caution">
    <text evidence="1">The sequence shown here is derived from an EMBL/GenBank/DDBJ whole genome shotgun (WGS) entry which is preliminary data.</text>
</comment>
<dbReference type="EMBL" id="JAKROA010000010">
    <property type="protein sequence ID" value="KAL5104900.1"/>
    <property type="molecule type" value="Genomic_DNA"/>
</dbReference>